<reference evidence="2 3" key="1">
    <citation type="submission" date="2019-07" db="EMBL/GenBank/DDBJ databases">
        <title>Sphingomonas solaris sp. nov., isolated from a solar panel from Boston, Massachusetts.</title>
        <authorList>
            <person name="Tanner K."/>
            <person name="Pascual J."/>
            <person name="Mancuso C."/>
            <person name="Pereto J."/>
            <person name="Khalil A."/>
            <person name="Vilanova C."/>
        </authorList>
    </citation>
    <scope>NUCLEOTIDE SEQUENCE [LARGE SCALE GENOMIC DNA]</scope>
    <source>
        <strain evidence="2 3">R4DWN</strain>
    </source>
</reference>
<organism evidence="2 3">
    <name type="scientific">Alterirhizorhabdus solaris</name>
    <dbReference type="NCBI Taxonomy" id="2529389"/>
    <lineage>
        <taxon>Bacteria</taxon>
        <taxon>Pseudomonadati</taxon>
        <taxon>Pseudomonadota</taxon>
        <taxon>Alphaproteobacteria</taxon>
        <taxon>Sphingomonadales</taxon>
        <taxon>Rhizorhabdaceae</taxon>
        <taxon>Alterirhizorhabdus</taxon>
    </lineage>
</organism>
<dbReference type="EMBL" id="VNIM01000181">
    <property type="protein sequence ID" value="TVV69728.1"/>
    <property type="molecule type" value="Genomic_DNA"/>
</dbReference>
<feature type="domain" description="Recombinase zinc beta ribbon" evidence="1">
    <location>
        <begin position="1"/>
        <end position="50"/>
    </location>
</feature>
<dbReference type="AlphaFoldDB" id="A0A558QRF3"/>
<gene>
    <name evidence="2" type="ORF">FOY91_20980</name>
</gene>
<dbReference type="Proteomes" id="UP000318681">
    <property type="component" value="Unassembled WGS sequence"/>
</dbReference>
<evidence type="ECO:0000259" key="1">
    <source>
        <dbReference type="Pfam" id="PF13408"/>
    </source>
</evidence>
<evidence type="ECO:0000313" key="2">
    <source>
        <dbReference type="EMBL" id="TVV69728.1"/>
    </source>
</evidence>
<keyword evidence="3" id="KW-1185">Reference proteome</keyword>
<comment type="caution">
    <text evidence="2">The sequence shown here is derived from an EMBL/GenBank/DDBJ whole genome shotgun (WGS) entry which is preliminary data.</text>
</comment>
<dbReference type="OrthoDB" id="7277848at2"/>
<dbReference type="InterPro" id="IPR025827">
    <property type="entry name" value="Zn_ribbon_recom_dom"/>
</dbReference>
<sequence length="240" mass="25993">MTCGSCGASYAKSGKSRFGCQGAAKKGPTWCDNRLTIRQDDLDARVLAGLSTEMLRDDVVVAFLAEYEAEMQRLVAETVSTRPEREVELANLDRQIGLAKAAILKGVDAAMFVEEMKVWTERRQVLLAEQDAAQAASTESELLHPDLGRVYREKVGQLTAAFGDEALKAQAFERLRALIETVVLTPEDGELAIILRGELASMLELTASVAMQNAPSAVAEGALQVKMVAGTGFEPVTFRL</sequence>
<name>A0A558QRF3_9SPHN</name>
<proteinExistence type="predicted"/>
<accession>A0A558QRF3</accession>
<evidence type="ECO:0000313" key="3">
    <source>
        <dbReference type="Proteomes" id="UP000318681"/>
    </source>
</evidence>
<dbReference type="Pfam" id="PF13408">
    <property type="entry name" value="Zn_ribbon_recom"/>
    <property type="match status" value="1"/>
</dbReference>
<protein>
    <recommendedName>
        <fullName evidence="1">Recombinase zinc beta ribbon domain-containing protein</fullName>
    </recommendedName>
</protein>